<dbReference type="InterPro" id="IPR036615">
    <property type="entry name" value="Mur_ligase_C_dom_sf"/>
</dbReference>
<dbReference type="SUPFAM" id="SSF53244">
    <property type="entry name" value="MurD-like peptide ligases, peptide-binding domain"/>
    <property type="match status" value="1"/>
</dbReference>
<dbReference type="PANTHER" id="PTHR43445">
    <property type="entry name" value="UDP-N-ACETYLMURAMATE--L-ALANINE LIGASE-RELATED"/>
    <property type="match status" value="1"/>
</dbReference>
<keyword evidence="1 12" id="KW-0436">Ligase</keyword>
<dbReference type="InterPro" id="IPR004101">
    <property type="entry name" value="Mur_ligase_C"/>
</dbReference>
<dbReference type="InterPro" id="IPR000713">
    <property type="entry name" value="Mur_ligase_N"/>
</dbReference>
<evidence type="ECO:0000256" key="7">
    <source>
        <dbReference type="ARBA" id="ARBA00023306"/>
    </source>
</evidence>
<evidence type="ECO:0000259" key="11">
    <source>
        <dbReference type="Pfam" id="PF08245"/>
    </source>
</evidence>
<dbReference type="SUPFAM" id="SSF53623">
    <property type="entry name" value="MurD-like peptide ligases, catalytic domain"/>
    <property type="match status" value="1"/>
</dbReference>
<dbReference type="InterPro" id="IPR036565">
    <property type="entry name" value="Mur-like_cat_sf"/>
</dbReference>
<evidence type="ECO:0000256" key="3">
    <source>
        <dbReference type="ARBA" id="ARBA00022741"/>
    </source>
</evidence>
<feature type="domain" description="Mur ligase C-terminal" evidence="10">
    <location>
        <begin position="316"/>
        <end position="449"/>
    </location>
</feature>
<dbReference type="Gene3D" id="3.40.1190.10">
    <property type="entry name" value="Mur-like, catalytic domain"/>
    <property type="match status" value="1"/>
</dbReference>
<protein>
    <submittedName>
        <fullName evidence="12">UDP-N-acetylmuramate--L-alanine ligase</fullName>
    </submittedName>
</protein>
<comment type="caution">
    <text evidence="12">The sequence shown here is derived from an EMBL/GenBank/DDBJ whole genome shotgun (WGS) entry which is preliminary data.</text>
</comment>
<evidence type="ECO:0000259" key="10">
    <source>
        <dbReference type="Pfam" id="PF02875"/>
    </source>
</evidence>
<feature type="domain" description="Mur ligase central" evidence="11">
    <location>
        <begin position="111"/>
        <end position="293"/>
    </location>
</feature>
<dbReference type="Proteomes" id="UP000885797">
    <property type="component" value="Unassembled WGS sequence"/>
</dbReference>
<evidence type="ECO:0000313" key="12">
    <source>
        <dbReference type="EMBL" id="HFC46446.1"/>
    </source>
</evidence>
<evidence type="ECO:0000259" key="9">
    <source>
        <dbReference type="Pfam" id="PF01225"/>
    </source>
</evidence>
<evidence type="ECO:0000256" key="8">
    <source>
        <dbReference type="ARBA" id="ARBA00023316"/>
    </source>
</evidence>
<dbReference type="InterPro" id="IPR050061">
    <property type="entry name" value="MurCDEF_pg_biosynth"/>
</dbReference>
<dbReference type="Pfam" id="PF08245">
    <property type="entry name" value="Mur_ligase_M"/>
    <property type="match status" value="1"/>
</dbReference>
<dbReference type="Gene3D" id="3.40.50.720">
    <property type="entry name" value="NAD(P)-binding Rossmann-like Domain"/>
    <property type="match status" value="1"/>
</dbReference>
<feature type="domain" description="Mur ligase N-terminal catalytic" evidence="9">
    <location>
        <begin position="6"/>
        <end position="101"/>
    </location>
</feature>
<proteinExistence type="predicted"/>
<dbReference type="GO" id="GO:0005524">
    <property type="term" value="F:ATP binding"/>
    <property type="evidence" value="ECO:0007669"/>
    <property type="project" value="UniProtKB-KW"/>
</dbReference>
<dbReference type="GO" id="GO:0071555">
    <property type="term" value="P:cell wall organization"/>
    <property type="evidence" value="ECO:0007669"/>
    <property type="project" value="UniProtKB-KW"/>
</dbReference>
<dbReference type="InterPro" id="IPR013221">
    <property type="entry name" value="Mur_ligase_cen"/>
</dbReference>
<keyword evidence="2" id="KW-0132">Cell division</keyword>
<keyword evidence="4" id="KW-0067">ATP-binding</keyword>
<dbReference type="GO" id="GO:0016881">
    <property type="term" value="F:acid-amino acid ligase activity"/>
    <property type="evidence" value="ECO:0007669"/>
    <property type="project" value="InterPro"/>
</dbReference>
<dbReference type="EMBL" id="DRND01000090">
    <property type="protein sequence ID" value="HFC46446.1"/>
    <property type="molecule type" value="Genomic_DNA"/>
</dbReference>
<keyword evidence="7" id="KW-0131">Cell cycle</keyword>
<keyword evidence="5" id="KW-0133">Cell shape</keyword>
<evidence type="ECO:0000256" key="2">
    <source>
        <dbReference type="ARBA" id="ARBA00022618"/>
    </source>
</evidence>
<evidence type="ECO:0000256" key="5">
    <source>
        <dbReference type="ARBA" id="ARBA00022960"/>
    </source>
</evidence>
<dbReference type="SUPFAM" id="SSF51984">
    <property type="entry name" value="MurCD N-terminal domain"/>
    <property type="match status" value="1"/>
</dbReference>
<dbReference type="Pfam" id="PF01225">
    <property type="entry name" value="Mur_ligase"/>
    <property type="match status" value="1"/>
</dbReference>
<keyword evidence="8" id="KW-0961">Cell wall biogenesis/degradation</keyword>
<organism evidence="12">
    <name type="scientific">Dissulfuribacter thermophilus</name>
    <dbReference type="NCBI Taxonomy" id="1156395"/>
    <lineage>
        <taxon>Bacteria</taxon>
        <taxon>Pseudomonadati</taxon>
        <taxon>Thermodesulfobacteriota</taxon>
        <taxon>Dissulfuribacteria</taxon>
        <taxon>Dissulfuribacterales</taxon>
        <taxon>Dissulfuribacteraceae</taxon>
        <taxon>Dissulfuribacter</taxon>
    </lineage>
</organism>
<name>A0A7V2SV33_9BACT</name>
<accession>A0A7V2SV33</accession>
<dbReference type="GO" id="GO:0009252">
    <property type="term" value="P:peptidoglycan biosynthetic process"/>
    <property type="evidence" value="ECO:0007669"/>
    <property type="project" value="UniProtKB-KW"/>
</dbReference>
<sequence>MNGQLIHLIGVSGTGMGALAGLLLEKGFKVQGSDTAFYPPIGPFLRSIGVRLFEGYSPSNLEPRPDLVIIGNVIRRDNPEARAVMRLGLPYLSFPDALREFWLKERDVIAICGTHGKTTTTSLCVSALKDKRPGYLVGGILKDTGKGFSQGEPPWFVIEGDEYDTAFFDKTPKFLHYDPRYVVLTSVEFDHADIYPDLEAVKRVFRKLVASMPPTGIIAACMDGGCVEEVLDQAPCKVVTYGTGPSSLYRLDGVEIDGDLTLFRFTARGKHVEGKIRLPGRHNALNALGVYALLREIGLDHSEILRGLRECQGVKRRQEVVAEANGITVIDDFAHHPTAVRETLSALRMRYGPGRRLIVAFEPRTNTSRRSVFQDAYPKALSQGDLVLVRDVPDPEKAPEGDRFSSSRLVEALKALGTSAVLFKDGREIFDFLCQEMEEGDLVVVMSNGGFEGLVGSLADYLRT</sequence>
<dbReference type="GO" id="GO:0051301">
    <property type="term" value="P:cell division"/>
    <property type="evidence" value="ECO:0007669"/>
    <property type="project" value="UniProtKB-KW"/>
</dbReference>
<evidence type="ECO:0000256" key="1">
    <source>
        <dbReference type="ARBA" id="ARBA00022598"/>
    </source>
</evidence>
<reference evidence="12" key="1">
    <citation type="journal article" date="2020" name="mSystems">
        <title>Genome- and Community-Level Interaction Insights into Carbon Utilization and Element Cycling Functions of Hydrothermarchaeota in Hydrothermal Sediment.</title>
        <authorList>
            <person name="Zhou Z."/>
            <person name="Liu Y."/>
            <person name="Xu W."/>
            <person name="Pan J."/>
            <person name="Luo Z.H."/>
            <person name="Li M."/>
        </authorList>
    </citation>
    <scope>NUCLEOTIDE SEQUENCE [LARGE SCALE GENOMIC DNA]</scope>
    <source>
        <strain evidence="12">HyVt-503</strain>
    </source>
</reference>
<dbReference type="Gene3D" id="3.90.190.20">
    <property type="entry name" value="Mur ligase, C-terminal domain"/>
    <property type="match status" value="1"/>
</dbReference>
<dbReference type="GO" id="GO:0008360">
    <property type="term" value="P:regulation of cell shape"/>
    <property type="evidence" value="ECO:0007669"/>
    <property type="project" value="UniProtKB-KW"/>
</dbReference>
<evidence type="ECO:0000256" key="4">
    <source>
        <dbReference type="ARBA" id="ARBA00022840"/>
    </source>
</evidence>
<evidence type="ECO:0000256" key="6">
    <source>
        <dbReference type="ARBA" id="ARBA00022984"/>
    </source>
</evidence>
<gene>
    <name evidence="12" type="ORF">ENJ63_01040</name>
</gene>
<dbReference type="Pfam" id="PF02875">
    <property type="entry name" value="Mur_ligase_C"/>
    <property type="match status" value="1"/>
</dbReference>
<keyword evidence="6" id="KW-0573">Peptidoglycan synthesis</keyword>
<keyword evidence="3" id="KW-0547">Nucleotide-binding</keyword>
<dbReference type="PANTHER" id="PTHR43445:SF5">
    <property type="entry name" value="UDP-N-ACETYLMURAMATE--L-ALANYL-GAMMA-D-GLUTAMYL-MESO-2,6-DIAMINOHEPTANDIOATE LIGASE"/>
    <property type="match status" value="1"/>
</dbReference>
<dbReference type="AlphaFoldDB" id="A0A7V2SV33"/>